<name>A0A0H5QX80_9EUKA</name>
<feature type="compositionally biased region" description="Low complexity" evidence="1">
    <location>
        <begin position="17"/>
        <end position="43"/>
    </location>
</feature>
<feature type="non-terminal residue" evidence="2">
    <location>
        <position position="1"/>
    </location>
</feature>
<evidence type="ECO:0000313" key="2">
    <source>
        <dbReference type="EMBL" id="CRZ06332.1"/>
    </source>
</evidence>
<accession>A0A0H5QX80</accession>
<feature type="non-terminal residue" evidence="2">
    <location>
        <position position="125"/>
    </location>
</feature>
<sequence>EQGLLNRRPSISSAKIDVSPGSSPSVPDLSYDASSSSNPPSSYASLFGVGPPHTSVCLSLELSLNSQSNFHVDNAIVELHHPPKTSILFPLSPEGVNNSQLSDTICPTSVPDNSAFPFSLELSLN</sequence>
<proteinExistence type="predicted"/>
<organism evidence="2">
    <name type="scientific">Spongospora subterranea</name>
    <dbReference type="NCBI Taxonomy" id="70186"/>
    <lineage>
        <taxon>Eukaryota</taxon>
        <taxon>Sar</taxon>
        <taxon>Rhizaria</taxon>
        <taxon>Endomyxa</taxon>
        <taxon>Phytomyxea</taxon>
        <taxon>Plasmodiophorida</taxon>
        <taxon>Plasmodiophoridae</taxon>
        <taxon>Spongospora</taxon>
    </lineage>
</organism>
<dbReference type="AlphaFoldDB" id="A0A0H5QX80"/>
<dbReference type="EMBL" id="HACM01005890">
    <property type="protein sequence ID" value="CRZ06332.1"/>
    <property type="molecule type" value="Transcribed_RNA"/>
</dbReference>
<evidence type="ECO:0000256" key="1">
    <source>
        <dbReference type="SAM" id="MobiDB-lite"/>
    </source>
</evidence>
<protein>
    <submittedName>
        <fullName evidence="2">Uncharacterized protein</fullName>
    </submittedName>
</protein>
<reference evidence="2" key="1">
    <citation type="submission" date="2015-04" db="EMBL/GenBank/DDBJ databases">
        <title>The genome sequence of the plant pathogenic Rhizarian Plasmodiophora brassicae reveals insights in its biotrophic life cycle and the origin of chitin synthesis.</title>
        <authorList>
            <person name="Schwelm A."/>
            <person name="Fogelqvist J."/>
            <person name="Knaust A."/>
            <person name="Julke S."/>
            <person name="Lilja T."/>
            <person name="Dhandapani V."/>
            <person name="Bonilla-Rosso G."/>
            <person name="Karlsson M."/>
            <person name="Shevchenko A."/>
            <person name="Choi S.R."/>
            <person name="Kim H.G."/>
            <person name="Park J.Y."/>
            <person name="Lim Y.P."/>
            <person name="Ludwig-Muller J."/>
            <person name="Dixelius C."/>
        </authorList>
    </citation>
    <scope>NUCLEOTIDE SEQUENCE</scope>
    <source>
        <tissue evidence="2">Potato root galls</tissue>
    </source>
</reference>
<feature type="region of interest" description="Disordered" evidence="1">
    <location>
        <begin position="1"/>
        <end position="43"/>
    </location>
</feature>